<dbReference type="Gene3D" id="3.30.70.20">
    <property type="match status" value="2"/>
</dbReference>
<evidence type="ECO:0000256" key="1">
    <source>
        <dbReference type="ARBA" id="ARBA00022485"/>
    </source>
</evidence>
<dbReference type="GO" id="GO:0046872">
    <property type="term" value="F:metal ion binding"/>
    <property type="evidence" value="ECO:0007669"/>
    <property type="project" value="UniProtKB-KW"/>
</dbReference>
<keyword evidence="3" id="KW-0408">Iron</keyword>
<evidence type="ECO:0000256" key="3">
    <source>
        <dbReference type="ARBA" id="ARBA00023004"/>
    </source>
</evidence>
<evidence type="ECO:0000256" key="2">
    <source>
        <dbReference type="ARBA" id="ARBA00022723"/>
    </source>
</evidence>
<keyword evidence="2" id="KW-0479">Metal-binding</keyword>
<dbReference type="CDD" id="cd10551">
    <property type="entry name" value="PsrB"/>
    <property type="match status" value="1"/>
</dbReference>
<dbReference type="InterPro" id="IPR017900">
    <property type="entry name" value="4Fe4S_Fe_S_CS"/>
</dbReference>
<evidence type="ECO:0000259" key="5">
    <source>
        <dbReference type="PROSITE" id="PS51379"/>
    </source>
</evidence>
<dbReference type="InterPro" id="IPR050954">
    <property type="entry name" value="ET_IronSulfur_Cluster-Binding"/>
</dbReference>
<accession>A0A3B1CKW7</accession>
<gene>
    <name evidence="6" type="ORF">MNBD_IGNAVI01-1325</name>
</gene>
<dbReference type="InterPro" id="IPR017896">
    <property type="entry name" value="4Fe4S_Fe-S-bd"/>
</dbReference>
<dbReference type="SUPFAM" id="SSF54862">
    <property type="entry name" value="4Fe-4S ferredoxins"/>
    <property type="match status" value="1"/>
</dbReference>
<dbReference type="PANTHER" id="PTHR43177">
    <property type="entry name" value="PROTEIN NRFC"/>
    <property type="match status" value="1"/>
</dbReference>
<keyword evidence="1" id="KW-0004">4Fe-4S</keyword>
<dbReference type="Pfam" id="PF13247">
    <property type="entry name" value="Fer4_11"/>
    <property type="match status" value="1"/>
</dbReference>
<evidence type="ECO:0000256" key="4">
    <source>
        <dbReference type="ARBA" id="ARBA00023014"/>
    </source>
</evidence>
<organism evidence="6">
    <name type="scientific">hydrothermal vent metagenome</name>
    <dbReference type="NCBI Taxonomy" id="652676"/>
    <lineage>
        <taxon>unclassified sequences</taxon>
        <taxon>metagenomes</taxon>
        <taxon>ecological metagenomes</taxon>
    </lineage>
</organism>
<dbReference type="EMBL" id="UOGD01000433">
    <property type="protein sequence ID" value="VAX28932.1"/>
    <property type="molecule type" value="Genomic_DNA"/>
</dbReference>
<evidence type="ECO:0000313" key="6">
    <source>
        <dbReference type="EMBL" id="VAX28932.1"/>
    </source>
</evidence>
<protein>
    <submittedName>
        <fullName evidence="6">Tetrathionate reductase subunit B</fullName>
    </submittedName>
</protein>
<sequence>MARYAMVIDLRKCVGCQACSVACRTEWDVPLGHYRTWVEHTGIIGEFPNVIGSNWVAQCNHCDEPSCIEACPTGATFQLKNGIVKVDYDLCIGCGYCAEACPYDARYINPETDKIDKCDFCESRLEEGLLPACVTTCTGNAKFFGDLDDRNSIVHKKVYTEGAWRMENDNASIGPNVYYLGTKEQLELVLDKFGPRKPRLASPAQMWKDIIKPVVFTAVGATFVGQAVAFFNQLRKGEEPIDD</sequence>
<dbReference type="PANTHER" id="PTHR43177:SF3">
    <property type="entry name" value="PROTEIN NRFC HOMOLOG"/>
    <property type="match status" value="1"/>
</dbReference>
<proteinExistence type="predicted"/>
<dbReference type="PROSITE" id="PS00198">
    <property type="entry name" value="4FE4S_FER_1"/>
    <property type="match status" value="1"/>
</dbReference>
<dbReference type="AlphaFoldDB" id="A0A3B1CKW7"/>
<name>A0A3B1CKW7_9ZZZZ</name>
<dbReference type="GO" id="GO:0051539">
    <property type="term" value="F:4 iron, 4 sulfur cluster binding"/>
    <property type="evidence" value="ECO:0007669"/>
    <property type="project" value="UniProtKB-KW"/>
</dbReference>
<feature type="domain" description="4Fe-4S ferredoxin-type" evidence="5">
    <location>
        <begin position="4"/>
        <end position="33"/>
    </location>
</feature>
<keyword evidence="4" id="KW-0411">Iron-sulfur</keyword>
<feature type="domain" description="4Fe-4S ferredoxin-type" evidence="5">
    <location>
        <begin position="82"/>
        <end position="111"/>
    </location>
</feature>
<reference evidence="6" key="1">
    <citation type="submission" date="2018-06" db="EMBL/GenBank/DDBJ databases">
        <authorList>
            <person name="Zhirakovskaya E."/>
        </authorList>
    </citation>
    <scope>NUCLEOTIDE SEQUENCE</scope>
</reference>
<dbReference type="PROSITE" id="PS51379">
    <property type="entry name" value="4FE4S_FER_2"/>
    <property type="match status" value="2"/>
</dbReference>